<dbReference type="EMBL" id="QJUI01000020">
    <property type="protein sequence ID" value="TBU73779.1"/>
    <property type="molecule type" value="Genomic_DNA"/>
</dbReference>
<proteinExistence type="predicted"/>
<evidence type="ECO:0000313" key="1">
    <source>
        <dbReference type="EMBL" id="TBU73779.1"/>
    </source>
</evidence>
<reference evidence="1 2" key="1">
    <citation type="submission" date="2018-06" db="EMBL/GenBank/DDBJ databases">
        <title>Three novel Pseudomonas species isolated from symptomatic oak.</title>
        <authorList>
            <person name="Bueno-Gonzalez V."/>
            <person name="Brady C."/>
        </authorList>
    </citation>
    <scope>NUCLEOTIDE SEQUENCE [LARGE SCALE GENOMIC DNA]</scope>
    <source>
        <strain evidence="1 2">P9A</strain>
    </source>
</reference>
<sequence>MVIALLALLVVLALWIRHTRNRRPPVPSVANAERLLAFFAQPERYAGQPIEQVFEHIGRVPPCDDWDWGRLVYEWRDQQLRLRIITQSGMVICAERLDPLDTSRFGSVLETFWARDETA</sequence>
<comment type="caution">
    <text evidence="1">The sequence shown here is derived from an EMBL/GenBank/DDBJ whole genome shotgun (WGS) entry which is preliminary data.</text>
</comment>
<accession>A0A4V2KAB7</accession>
<dbReference type="AlphaFoldDB" id="A0A4V2KAB7"/>
<evidence type="ECO:0000313" key="2">
    <source>
        <dbReference type="Proteomes" id="UP000292302"/>
    </source>
</evidence>
<dbReference type="OrthoDB" id="26460at2"/>
<keyword evidence="2" id="KW-1185">Reference proteome</keyword>
<protein>
    <submittedName>
        <fullName evidence="1">Uncharacterized protein</fullName>
    </submittedName>
</protein>
<name>A0A4V2KAB7_9GAMM</name>
<gene>
    <name evidence="1" type="ORF">DNK06_20255</name>
</gene>
<dbReference type="RefSeq" id="WP_131181801.1">
    <property type="nucleotide sequence ID" value="NZ_QJUI01000020.1"/>
</dbReference>
<organism evidence="1 2">
    <name type="scientific">Phytopseudomonas daroniae</name>
    <dbReference type="NCBI Taxonomy" id="2487519"/>
    <lineage>
        <taxon>Bacteria</taxon>
        <taxon>Pseudomonadati</taxon>
        <taxon>Pseudomonadota</taxon>
        <taxon>Gammaproteobacteria</taxon>
        <taxon>Pseudomonadales</taxon>
        <taxon>Pseudomonadaceae</taxon>
        <taxon>Phytopseudomonas</taxon>
    </lineage>
</organism>
<dbReference type="Proteomes" id="UP000292302">
    <property type="component" value="Unassembled WGS sequence"/>
</dbReference>